<reference evidence="2" key="1">
    <citation type="journal article" date="2019" name="Int. J. Syst. Evol. Microbiol.">
        <title>The Global Catalogue of Microorganisms (GCM) 10K type strain sequencing project: providing services to taxonomists for standard genome sequencing and annotation.</title>
        <authorList>
            <consortium name="The Broad Institute Genomics Platform"/>
            <consortium name="The Broad Institute Genome Sequencing Center for Infectious Disease"/>
            <person name="Wu L."/>
            <person name="Ma J."/>
        </authorList>
    </citation>
    <scope>NUCLEOTIDE SEQUENCE [LARGE SCALE GENOMIC DNA]</scope>
    <source>
        <strain evidence="2">CGMCC 4.7329</strain>
    </source>
</reference>
<name>A0ABQ2KFG0_9NOCA</name>
<organism evidence="1 2">
    <name type="scientific">Nocardia rhizosphaerihabitans</name>
    <dbReference type="NCBI Taxonomy" id="1691570"/>
    <lineage>
        <taxon>Bacteria</taxon>
        <taxon>Bacillati</taxon>
        <taxon>Actinomycetota</taxon>
        <taxon>Actinomycetes</taxon>
        <taxon>Mycobacteriales</taxon>
        <taxon>Nocardiaceae</taxon>
        <taxon>Nocardia</taxon>
    </lineage>
</organism>
<dbReference type="PANTHER" id="PTHR43883">
    <property type="entry name" value="SLR0207 PROTEIN"/>
    <property type="match status" value="1"/>
</dbReference>
<dbReference type="Pfam" id="PF13671">
    <property type="entry name" value="AAA_33"/>
    <property type="match status" value="1"/>
</dbReference>
<gene>
    <name evidence="1" type="ORF">GCM10011610_27760</name>
</gene>
<evidence type="ECO:0000313" key="2">
    <source>
        <dbReference type="Proteomes" id="UP000658127"/>
    </source>
</evidence>
<protein>
    <recommendedName>
        <fullName evidence="3">AAA family ATPase</fullName>
    </recommendedName>
</protein>
<keyword evidence="2" id="KW-1185">Reference proteome</keyword>
<dbReference type="EMBL" id="BMNE01000003">
    <property type="protein sequence ID" value="GGN79372.1"/>
    <property type="molecule type" value="Genomic_DNA"/>
</dbReference>
<dbReference type="SUPFAM" id="SSF52540">
    <property type="entry name" value="P-loop containing nucleoside triphosphate hydrolases"/>
    <property type="match status" value="1"/>
</dbReference>
<dbReference type="InterPro" id="IPR011009">
    <property type="entry name" value="Kinase-like_dom_sf"/>
</dbReference>
<sequence length="510" mass="55062">MTPAPGPASSPPAAQVHETHTGVVLLCGDRAYKVKKSLRTDFLDFTTPALRERACARELTLNARLAPDVYLGVAHLSDPEGGPAEPVLIMRRMPEHRRLSALLTAEAVPVTDLAALIDLLVEFHNGAQHGPDIDRAGTCSAVRGRWRSLLDPLRAGSADLVDRALLDRIDRRAMRYLEGRAPLLEARIAHGCILDGHGDLLAEDIFDLPDGFRVLDCLDFDDRLRFVDRLDDIAFLAMDFEFLGHPERADQLVADYLRAADDPAPASLRDHYIAYRATVRAKVDMIRAGQGDRTAGQRLRRHLEIAADRLDRGAVRLALIGGLPGTGKSTVAVALAARTGAVVLSSDHVRKELAQAGEIDGDIGRFGAGRYSAANRARVYDELLDHARELLAGGVSVILDASWTDPGDRRRAEALATELAAELVALQCRCPTEVAHQRIRQRHGHSHESDATVDVADAMAASDTEWPDADTVDTGGTLADSVAAAARTWHGGARACPRAAPEDIAIAHPA</sequence>
<accession>A0ABQ2KFG0</accession>
<dbReference type="InterPro" id="IPR027417">
    <property type="entry name" value="P-loop_NTPase"/>
</dbReference>
<dbReference type="SUPFAM" id="SSF56112">
    <property type="entry name" value="Protein kinase-like (PK-like)"/>
    <property type="match status" value="1"/>
</dbReference>
<dbReference type="Gene3D" id="3.40.50.300">
    <property type="entry name" value="P-loop containing nucleotide triphosphate hydrolases"/>
    <property type="match status" value="1"/>
</dbReference>
<dbReference type="RefSeq" id="WP_189027957.1">
    <property type="nucleotide sequence ID" value="NZ_BMNE01000003.1"/>
</dbReference>
<evidence type="ECO:0000313" key="1">
    <source>
        <dbReference type="EMBL" id="GGN79372.1"/>
    </source>
</evidence>
<dbReference type="Proteomes" id="UP000658127">
    <property type="component" value="Unassembled WGS sequence"/>
</dbReference>
<proteinExistence type="predicted"/>
<comment type="caution">
    <text evidence="1">The sequence shown here is derived from an EMBL/GenBank/DDBJ whole genome shotgun (WGS) entry which is preliminary data.</text>
</comment>
<dbReference type="InterPro" id="IPR052732">
    <property type="entry name" value="Cell-binding_unc_protein"/>
</dbReference>
<evidence type="ECO:0008006" key="3">
    <source>
        <dbReference type="Google" id="ProtNLM"/>
    </source>
</evidence>
<dbReference type="PANTHER" id="PTHR43883:SF1">
    <property type="entry name" value="GLUCONOKINASE"/>
    <property type="match status" value="1"/>
</dbReference>